<comment type="caution">
    <text evidence="1">The sequence shown here is derived from an EMBL/GenBank/DDBJ whole genome shotgun (WGS) entry which is preliminary data.</text>
</comment>
<dbReference type="Proteomes" id="UP001500403">
    <property type="component" value="Unassembled WGS sequence"/>
</dbReference>
<reference evidence="2" key="1">
    <citation type="journal article" date="2019" name="Int. J. Syst. Evol. Microbiol.">
        <title>The Global Catalogue of Microorganisms (GCM) 10K type strain sequencing project: providing services to taxonomists for standard genome sequencing and annotation.</title>
        <authorList>
            <consortium name="The Broad Institute Genomics Platform"/>
            <consortium name="The Broad Institute Genome Sequencing Center for Infectious Disease"/>
            <person name="Wu L."/>
            <person name="Ma J."/>
        </authorList>
    </citation>
    <scope>NUCLEOTIDE SEQUENCE [LARGE SCALE GENOMIC DNA]</scope>
    <source>
        <strain evidence="2">JCM 9088</strain>
    </source>
</reference>
<keyword evidence="2" id="KW-1185">Reference proteome</keyword>
<gene>
    <name evidence="1" type="ORF">GCM10010446_16860</name>
</gene>
<sequence>MRRIRRAVYGLFVVPDLDAHMAGPHLPALDHRYRQQSVIKPPTARRIRDTSTCGLTSQLSPIHPKALLVDNRVWPLEACWFRVPPNAEVKRDMRTQWQTGGRRRRTSLGLLSDCCGAAGSLGGAEIVDQLGERAGMQRLTGPSAGKQPGLKKAQTEGSRAGALLRLLENG</sequence>
<accession>A0ABP6JIA6</accession>
<name>A0ABP6JIA6_9ACTN</name>
<proteinExistence type="predicted"/>
<dbReference type="EMBL" id="BAAAUD010000017">
    <property type="protein sequence ID" value="GAA2932737.1"/>
    <property type="molecule type" value="Genomic_DNA"/>
</dbReference>
<organism evidence="1 2">
    <name type="scientific">Streptomyces enissocaesilis</name>
    <dbReference type="NCBI Taxonomy" id="332589"/>
    <lineage>
        <taxon>Bacteria</taxon>
        <taxon>Bacillati</taxon>
        <taxon>Actinomycetota</taxon>
        <taxon>Actinomycetes</taxon>
        <taxon>Kitasatosporales</taxon>
        <taxon>Streptomycetaceae</taxon>
        <taxon>Streptomyces</taxon>
        <taxon>Streptomyces rochei group</taxon>
    </lineage>
</organism>
<protein>
    <recommendedName>
        <fullName evidence="3">Transposase</fullName>
    </recommendedName>
</protein>
<evidence type="ECO:0000313" key="1">
    <source>
        <dbReference type="EMBL" id="GAA2932737.1"/>
    </source>
</evidence>
<evidence type="ECO:0008006" key="3">
    <source>
        <dbReference type="Google" id="ProtNLM"/>
    </source>
</evidence>
<evidence type="ECO:0000313" key="2">
    <source>
        <dbReference type="Proteomes" id="UP001500403"/>
    </source>
</evidence>